<protein>
    <recommendedName>
        <fullName evidence="2">ADP ribosyltransferase domain-containing protein</fullName>
    </recommendedName>
</protein>
<evidence type="ECO:0008006" key="2">
    <source>
        <dbReference type="Google" id="ProtNLM"/>
    </source>
</evidence>
<evidence type="ECO:0000313" key="1">
    <source>
        <dbReference type="EMBL" id="CAA6808910.1"/>
    </source>
</evidence>
<proteinExistence type="predicted"/>
<sequence length="252" mass="29181">MKNKTLPLINSFLNPYIIWNEKEATHEEKMNFYNQYGYVKDKIPTTIKKKIDTSLKSAHHIAKVGVDNALGNFIDAFLDRNVNYKKWRENMPSITPKDLVNFQKYYPDFSIKNVDFEINKIGCTLIEEQCLFHGGFWDDARGDEFITSKPFSSTFCPQVALREAESNGKAYDANQIDLFVLRVVNPQTNVFVFRQKGTTHGNEKEVLFSSGAKLTLRNRILVRNDYKAYKVCKELNVKEKTIPIYILEVDIS</sequence>
<reference evidence="1" key="1">
    <citation type="submission" date="2020-01" db="EMBL/GenBank/DDBJ databases">
        <authorList>
            <person name="Meier V. D."/>
            <person name="Meier V D."/>
        </authorList>
    </citation>
    <scope>NUCLEOTIDE SEQUENCE</scope>
    <source>
        <strain evidence="1">HLG_WM_MAG_12</strain>
    </source>
</reference>
<accession>A0A6S6SNU3</accession>
<dbReference type="EMBL" id="CACVAW010000034">
    <property type="protein sequence ID" value="CAA6808910.1"/>
    <property type="molecule type" value="Genomic_DNA"/>
</dbReference>
<organism evidence="1">
    <name type="scientific">uncultured Campylobacterales bacterium</name>
    <dbReference type="NCBI Taxonomy" id="352960"/>
    <lineage>
        <taxon>Bacteria</taxon>
        <taxon>Pseudomonadati</taxon>
        <taxon>Campylobacterota</taxon>
        <taxon>Epsilonproteobacteria</taxon>
        <taxon>Campylobacterales</taxon>
        <taxon>environmental samples</taxon>
    </lineage>
</organism>
<dbReference type="AlphaFoldDB" id="A0A6S6SNU3"/>
<gene>
    <name evidence="1" type="ORF">HELGO_WM42669</name>
</gene>
<name>A0A6S6SNU3_9BACT</name>